<organism evidence="2">
    <name type="scientific">Paenibacillus sp. BIHB 4019</name>
    <dbReference type="NCBI Taxonomy" id="1870819"/>
    <lineage>
        <taxon>Bacteria</taxon>
        <taxon>Bacillati</taxon>
        <taxon>Bacillota</taxon>
        <taxon>Bacilli</taxon>
        <taxon>Bacillales</taxon>
        <taxon>Paenibacillaceae</taxon>
        <taxon>Paenibacillus</taxon>
    </lineage>
</organism>
<dbReference type="PANTHER" id="PTHR14097">
    <property type="entry name" value="OXIDOREDUCTASE HTATIP2"/>
    <property type="match status" value="1"/>
</dbReference>
<protein>
    <submittedName>
        <fullName evidence="2">Oxidoreductase</fullName>
    </submittedName>
</protein>
<accession>A0A1B2DHJ2</accession>
<dbReference type="Gene3D" id="3.40.50.720">
    <property type="entry name" value="NAD(P)-binding Rossmann-like Domain"/>
    <property type="match status" value="1"/>
</dbReference>
<gene>
    <name evidence="2" type="ORF">BBD42_12220</name>
</gene>
<evidence type="ECO:0000313" key="2">
    <source>
        <dbReference type="EMBL" id="ANY67145.1"/>
    </source>
</evidence>
<feature type="domain" description="NAD(P)-binding" evidence="1">
    <location>
        <begin position="9"/>
        <end position="137"/>
    </location>
</feature>
<dbReference type="Pfam" id="PF13460">
    <property type="entry name" value="NAD_binding_10"/>
    <property type="match status" value="1"/>
</dbReference>
<dbReference type="SUPFAM" id="SSF51735">
    <property type="entry name" value="NAD(P)-binding Rossmann-fold domains"/>
    <property type="match status" value="1"/>
</dbReference>
<sequence length="221" mass="23954">MKRKAVVAGATGLIGKELVQLLLDDQAYSAVTLLVRRTTGMVHPKLVEQVIDFDQLQQTDVEMNGADVYCTLGTTIKKAGSQDAFRKVDYEYPLSLGLLASRQGAKQLLLVSAIGAKASSRTFYTRVKGEVEEALRSLGLPALHIFRPSLLLGKREEFRFGERLAAALSGVLSPLYSGPLRKYAPVEAGTVAKAMILAAKSGQAGIHMHENEQIVKVKQTS</sequence>
<reference evidence="2" key="1">
    <citation type="submission" date="2016-08" db="EMBL/GenBank/DDBJ databases">
        <title>Complete Genome Seqeunce of Paenibacillus sp. BIHB 4019 from tea rhizoplane.</title>
        <authorList>
            <person name="Thakur R."/>
            <person name="Swarnkar M.K."/>
            <person name="Gulati A."/>
        </authorList>
    </citation>
    <scope>NUCLEOTIDE SEQUENCE [LARGE SCALE GENOMIC DNA]</scope>
    <source>
        <strain evidence="2">BIHB4019</strain>
    </source>
</reference>
<evidence type="ECO:0000259" key="1">
    <source>
        <dbReference type="Pfam" id="PF13460"/>
    </source>
</evidence>
<dbReference type="RefSeq" id="WP_099518357.1">
    <property type="nucleotide sequence ID" value="NZ_CP016808.1"/>
</dbReference>
<dbReference type="AlphaFoldDB" id="A0A1B2DHJ2"/>
<dbReference type="InterPro" id="IPR036291">
    <property type="entry name" value="NAD(P)-bd_dom_sf"/>
</dbReference>
<proteinExistence type="predicted"/>
<dbReference type="PANTHER" id="PTHR14097:SF7">
    <property type="entry name" value="OXIDOREDUCTASE HTATIP2"/>
    <property type="match status" value="1"/>
</dbReference>
<dbReference type="EMBL" id="CP016808">
    <property type="protein sequence ID" value="ANY67145.1"/>
    <property type="molecule type" value="Genomic_DNA"/>
</dbReference>
<name>A0A1B2DHJ2_9BACL</name>
<dbReference type="InterPro" id="IPR016040">
    <property type="entry name" value="NAD(P)-bd_dom"/>
</dbReference>